<feature type="compositionally biased region" description="Polar residues" evidence="1">
    <location>
        <begin position="877"/>
        <end position="895"/>
    </location>
</feature>
<reference evidence="3 4" key="2">
    <citation type="journal article" date="2019" name="G3 (Bethesda)">
        <title>Hybrid Assembly of the Genome of the Entomopathogenic Nematode Steinernema carpocapsae Identifies the X-Chromosome.</title>
        <authorList>
            <person name="Serra L."/>
            <person name="Macchietto M."/>
            <person name="Macias-Munoz A."/>
            <person name="McGill C.J."/>
            <person name="Rodriguez I.M."/>
            <person name="Rodriguez B."/>
            <person name="Murad R."/>
            <person name="Mortazavi A."/>
        </authorList>
    </citation>
    <scope>NUCLEOTIDE SEQUENCE [LARGE SCALE GENOMIC DNA]</scope>
    <source>
        <strain evidence="3 4">ALL</strain>
    </source>
</reference>
<evidence type="ECO:0000313" key="4">
    <source>
        <dbReference type="Proteomes" id="UP000298663"/>
    </source>
</evidence>
<evidence type="ECO:0000313" key="3">
    <source>
        <dbReference type="EMBL" id="TMS39925.1"/>
    </source>
</evidence>
<dbReference type="Pfam" id="PF24664">
    <property type="entry name" value="Monjiviricetes_fusion"/>
    <property type="match status" value="1"/>
</dbReference>
<feature type="region of interest" description="Disordered" evidence="1">
    <location>
        <begin position="587"/>
        <end position="619"/>
    </location>
</feature>
<accession>A0A4U8V3T4</accession>
<keyword evidence="4" id="KW-1185">Reference proteome</keyword>
<keyword evidence="2" id="KW-0732">Signal</keyword>
<organism evidence="3 4">
    <name type="scientific">Steinernema carpocapsae</name>
    <name type="common">Entomopathogenic nematode</name>
    <dbReference type="NCBI Taxonomy" id="34508"/>
    <lineage>
        <taxon>Eukaryota</taxon>
        <taxon>Metazoa</taxon>
        <taxon>Ecdysozoa</taxon>
        <taxon>Nematoda</taxon>
        <taxon>Chromadorea</taxon>
        <taxon>Rhabditida</taxon>
        <taxon>Tylenchina</taxon>
        <taxon>Panagrolaimomorpha</taxon>
        <taxon>Strongyloidoidea</taxon>
        <taxon>Steinernematidae</taxon>
        <taxon>Steinernema</taxon>
    </lineage>
</organism>
<dbReference type="SUPFAM" id="SSF161008">
    <property type="entry name" value="Viral glycoprotein ectodomain-like"/>
    <property type="match status" value="1"/>
</dbReference>
<evidence type="ECO:0000256" key="2">
    <source>
        <dbReference type="SAM" id="SignalP"/>
    </source>
</evidence>
<dbReference type="Gene3D" id="1.20.5.1890">
    <property type="match status" value="1"/>
</dbReference>
<gene>
    <name evidence="3" type="ORF">L596_006375</name>
</gene>
<dbReference type="Proteomes" id="UP000298663">
    <property type="component" value="Chromosome X"/>
</dbReference>
<proteinExistence type="predicted"/>
<name>A0A4U8V3T4_STECR</name>
<evidence type="ECO:0000256" key="1">
    <source>
        <dbReference type="SAM" id="MobiDB-lite"/>
    </source>
</evidence>
<feature type="compositionally biased region" description="Polar residues" evidence="1">
    <location>
        <begin position="607"/>
        <end position="619"/>
    </location>
</feature>
<dbReference type="AlphaFoldDB" id="A0A4U8V3T4"/>
<feature type="region of interest" description="Disordered" evidence="1">
    <location>
        <begin position="1032"/>
        <end position="1064"/>
    </location>
</feature>
<protein>
    <recommendedName>
        <fullName evidence="5">VWFD domain-containing protein</fullName>
    </recommendedName>
</protein>
<dbReference type="EMBL" id="CM016762">
    <property type="protein sequence ID" value="TMS39925.1"/>
    <property type="molecule type" value="Genomic_DNA"/>
</dbReference>
<sequence length="1119" mass="126318">MKLLLFLLILWSFFPRIWAAYDKIYQYCESPLHGTYLKIPEYDICKKSDPKVVRFANISLYVPSTSIRTTPAVRCSKLYTTFYNTNSLFGSGPVRRHYISVTPEECEKWHQNRTADGLEFVDVGDGTFITDRPFNPPFEIFAERHTILNYVMVKGVVGTRDGHYVTSNLEDIAKCTPYDASCTRAGFVVIWNVTGLTNVNRHVLRGVFRAKIDEETVVIEQLQAAFSFTHKNTYAKRHFGKNAFQLDNDAVLVIHNSKILSRYRRDTDKLQSWYSNFPDIDPNAKEANARINYAGRKLHEQFIQELNNVAMTVCTLENHQTAVSYAFLAIDPTEGARLMTGVEDLSARFAGEVLMVHNCKPIVVIHQFKENKIGGICFKYQPVVTAENTTMFVVPGTKDLVYTSPEMSCTELVSNVIKDGDEYKKDGKAVIVETEPRTSFFTSDSGEFIRFNVPAVIKTEVQGIYSTITMMENYEERVRNLERVFGNRDTGDFMAAANQSSMQHIEAWLGKLRKLLKQYKMLVKEDEKRQSCDTCVVLSRNGPYDHSNHGHQSSSPVHVRRREERAPGPLVERNAMLHKANYPEYLEPERNASCSPEPWSHEEKPVDSQNRIGQDSSDGPTPCIQCATMENDSSDSGSVCSDYYDLWQHSLYPDAEHEARDVIHRFTDRFICFEIEVNGRVSTAAFDTNCEYSYCRVSLIGTLNATATVSHALITKTFEKSTMEYNRSVDVLLKLHNRLIPQTLMIQEDIACPRAEVMLGKDVQLHLKPISLDLTTGIIKFGNDIVPFKIEPCVYCHREECQCWKTFAEDTKSDDLSEGLKPHSQHQSTKILCSLCKKQPCECSTAKAPPHKAVQGSSQPNHRPPNPSNHIPEAAGSNDQLSNAPAPNSGSAVSTTDEKKSQKPKITFRSIFAKATSSFSEAVRPKSKSKEPKEPPLPSAPLAKPEQDEEDDQEDLDELIVWMTICNDCQQPKCVCDKQSLISEYSIVDMPPILMDLEEPSAENLDFVEKFQKELDNCDLIKIDEVPLHPRNSLRTRSVDEPPTSSDSDSSDSDAKSCGPNLHVIEPTDNRHLSHVSSHLKSQNAISEFQFASNPTLFASAHFNDGLVKFQSLPNFSNQ</sequence>
<dbReference type="OrthoDB" id="5875288at2759"/>
<evidence type="ECO:0008006" key="5">
    <source>
        <dbReference type="Google" id="ProtNLM"/>
    </source>
</evidence>
<feature type="signal peptide" evidence="2">
    <location>
        <begin position="1"/>
        <end position="19"/>
    </location>
</feature>
<feature type="region of interest" description="Disordered" evidence="1">
    <location>
        <begin position="919"/>
        <end position="954"/>
    </location>
</feature>
<feature type="chain" id="PRO_5020267730" description="VWFD domain-containing protein" evidence="2">
    <location>
        <begin position="20"/>
        <end position="1119"/>
    </location>
</feature>
<dbReference type="STRING" id="34508.A0A4U8V3T4"/>
<reference evidence="3 4" key="1">
    <citation type="journal article" date="2015" name="Genome Biol.">
        <title>Comparative genomics of Steinernema reveals deeply conserved gene regulatory networks.</title>
        <authorList>
            <person name="Dillman A.R."/>
            <person name="Macchietto M."/>
            <person name="Porter C.F."/>
            <person name="Rogers A."/>
            <person name="Williams B."/>
            <person name="Antoshechkin I."/>
            <person name="Lee M.M."/>
            <person name="Goodwin Z."/>
            <person name="Lu X."/>
            <person name="Lewis E.E."/>
            <person name="Goodrich-Blair H."/>
            <person name="Stock S.P."/>
            <person name="Adams B.J."/>
            <person name="Sternberg P.W."/>
            <person name="Mortazavi A."/>
        </authorList>
    </citation>
    <scope>NUCLEOTIDE SEQUENCE [LARGE SCALE GENOMIC DNA]</scope>
    <source>
        <strain evidence="3 4">ALL</strain>
    </source>
</reference>
<feature type="region of interest" description="Disordered" evidence="1">
    <location>
        <begin position="847"/>
        <end position="906"/>
    </location>
</feature>